<organism evidence="3 4">
    <name type="scientific">Cryomorpha ignava</name>
    <dbReference type="NCBI Taxonomy" id="101383"/>
    <lineage>
        <taxon>Bacteria</taxon>
        <taxon>Pseudomonadati</taxon>
        <taxon>Bacteroidota</taxon>
        <taxon>Flavobacteriia</taxon>
        <taxon>Flavobacteriales</taxon>
        <taxon>Cryomorphaceae</taxon>
        <taxon>Cryomorpha</taxon>
    </lineage>
</organism>
<dbReference type="Gene3D" id="3.10.580.10">
    <property type="entry name" value="CBS-domain"/>
    <property type="match status" value="1"/>
</dbReference>
<dbReference type="Pfam" id="PF00571">
    <property type="entry name" value="CBS"/>
    <property type="match status" value="1"/>
</dbReference>
<dbReference type="Proteomes" id="UP000486602">
    <property type="component" value="Unassembled WGS sequence"/>
</dbReference>
<feature type="domain" description="CBS" evidence="2">
    <location>
        <begin position="7"/>
        <end position="62"/>
    </location>
</feature>
<protein>
    <submittedName>
        <fullName evidence="3">CBS domain-containing protein</fullName>
    </submittedName>
</protein>
<dbReference type="InterPro" id="IPR000644">
    <property type="entry name" value="CBS_dom"/>
</dbReference>
<comment type="caution">
    <text evidence="3">The sequence shown here is derived from an EMBL/GenBank/DDBJ whole genome shotgun (WGS) entry which is preliminary data.</text>
</comment>
<evidence type="ECO:0000256" key="1">
    <source>
        <dbReference type="PROSITE-ProRule" id="PRU00703"/>
    </source>
</evidence>
<dbReference type="AlphaFoldDB" id="A0A7K3WK13"/>
<keyword evidence="1" id="KW-0129">CBS domain</keyword>
<dbReference type="SUPFAM" id="SSF54631">
    <property type="entry name" value="CBS-domain pair"/>
    <property type="match status" value="1"/>
</dbReference>
<evidence type="ECO:0000259" key="2">
    <source>
        <dbReference type="PROSITE" id="PS51371"/>
    </source>
</evidence>
<proteinExistence type="predicted"/>
<gene>
    <name evidence="3" type="ORF">G3O08_00540</name>
</gene>
<accession>A0A7K3WK13</accession>
<reference evidence="3 4" key="1">
    <citation type="submission" date="2020-02" db="EMBL/GenBank/DDBJ databases">
        <title>Out from the shadows clarifying the taxonomy of the family Cryomorphaceae and related taxa by utilizing the GTDB taxonomic framework.</title>
        <authorList>
            <person name="Bowman J.P."/>
        </authorList>
    </citation>
    <scope>NUCLEOTIDE SEQUENCE [LARGE SCALE GENOMIC DNA]</scope>
    <source>
        <strain evidence="3 4">QSSC 1-22</strain>
    </source>
</reference>
<evidence type="ECO:0000313" key="4">
    <source>
        <dbReference type="Proteomes" id="UP000486602"/>
    </source>
</evidence>
<dbReference type="InterPro" id="IPR046342">
    <property type="entry name" value="CBS_dom_sf"/>
</dbReference>
<dbReference type="RefSeq" id="WP_163282710.1">
    <property type="nucleotide sequence ID" value="NZ_JAAGVY010000001.1"/>
</dbReference>
<dbReference type="SMART" id="SM00116">
    <property type="entry name" value="CBS"/>
    <property type="match status" value="2"/>
</dbReference>
<dbReference type="EMBL" id="JAAGVY010000001">
    <property type="protein sequence ID" value="NEN21990.1"/>
    <property type="molecule type" value="Genomic_DNA"/>
</dbReference>
<name>A0A7K3WK13_9FLAO</name>
<evidence type="ECO:0000313" key="3">
    <source>
        <dbReference type="EMBL" id="NEN21990.1"/>
    </source>
</evidence>
<dbReference type="PROSITE" id="PS51371">
    <property type="entry name" value="CBS"/>
    <property type="match status" value="1"/>
</dbReference>
<sequence>MRAGDLISDEIPTLNGDDNALFAMQLLDEYKMKHLAVVEGKRFLGLLSDSSVLEIINYEAPLLESVDLLQKVYIQNDQHVYDVVNLAAEFQLSAIPILDIDQNFDGVVSIYNLIRELSKVAAMKEPGGIIVLEMNQHDYSLSEIAQIVESNDALVLSANVTSIPNSTKMEVTLKVNRTNMDGILQTFSRYDYTISASFHQSKMDDTLHDRYDELMRYLKI</sequence>
<keyword evidence="4" id="KW-1185">Reference proteome</keyword>